<dbReference type="Proteomes" id="UP001494902">
    <property type="component" value="Unassembled WGS sequence"/>
</dbReference>
<dbReference type="InterPro" id="IPR036178">
    <property type="entry name" value="Formintransfe-cycloase-like_sf"/>
</dbReference>
<organism evidence="2 3">
    <name type="scientific">Pseudonocardia nematodicida</name>
    <dbReference type="NCBI Taxonomy" id="1206997"/>
    <lineage>
        <taxon>Bacteria</taxon>
        <taxon>Bacillati</taxon>
        <taxon>Actinomycetota</taxon>
        <taxon>Actinomycetes</taxon>
        <taxon>Pseudonocardiales</taxon>
        <taxon>Pseudonocardiaceae</taxon>
        <taxon>Pseudonocardia</taxon>
    </lineage>
</organism>
<accession>A0ABV1KI56</accession>
<dbReference type="Gene3D" id="1.20.120.680">
    <property type="entry name" value="Formiminotetrahydrofolate cyclodeaminase monomer, up-and-down helical bundle"/>
    <property type="match status" value="1"/>
</dbReference>
<feature type="domain" description="Cyclodeaminase/cyclohydrolase" evidence="1">
    <location>
        <begin position="5"/>
        <end position="174"/>
    </location>
</feature>
<dbReference type="Pfam" id="PF04961">
    <property type="entry name" value="FTCD_C"/>
    <property type="match status" value="1"/>
</dbReference>
<dbReference type="SUPFAM" id="SSF101262">
    <property type="entry name" value="Methenyltetrahydrofolate cyclohydrolase-like"/>
    <property type="match status" value="1"/>
</dbReference>
<comment type="caution">
    <text evidence="2">The sequence shown here is derived from an EMBL/GenBank/DDBJ whole genome shotgun (WGS) entry which is preliminary data.</text>
</comment>
<reference evidence="2 3" key="1">
    <citation type="submission" date="2024-03" db="EMBL/GenBank/DDBJ databases">
        <title>Draft genome sequence of Pseudonocardia nematodicida JCM 31783.</title>
        <authorList>
            <person name="Butdee W."/>
            <person name="Duangmal K."/>
        </authorList>
    </citation>
    <scope>NUCLEOTIDE SEQUENCE [LARGE SCALE GENOMIC DNA]</scope>
    <source>
        <strain evidence="2 3">JCM 31783</strain>
    </source>
</reference>
<gene>
    <name evidence="2" type="ORF">WIS52_21360</name>
</gene>
<evidence type="ECO:0000313" key="3">
    <source>
        <dbReference type="Proteomes" id="UP001494902"/>
    </source>
</evidence>
<proteinExistence type="predicted"/>
<name>A0ABV1KI56_9PSEU</name>
<evidence type="ECO:0000313" key="2">
    <source>
        <dbReference type="EMBL" id="MEQ3553023.1"/>
    </source>
</evidence>
<dbReference type="EMBL" id="JBEDNQ010000009">
    <property type="protein sequence ID" value="MEQ3553023.1"/>
    <property type="molecule type" value="Genomic_DNA"/>
</dbReference>
<evidence type="ECO:0000259" key="1">
    <source>
        <dbReference type="Pfam" id="PF04961"/>
    </source>
</evidence>
<protein>
    <submittedName>
        <fullName evidence="2">Cyclodeaminase/cyclohydrolase family protein</fullName>
    </submittedName>
</protein>
<sequence>MRSESIDNFLWNLAARVPAPGGGATAALHLAQAAALLGMVARYSDSDRYAEHAETVIAVRNRADELRVVGLGLAELDGCVFGAVAEAYRLPRATAKEAETRSRAIGDALVEAARVPARVIRSAEQVIELAERLCPVGNPNVITDVAAATEAARAAAGTARLNVEINLAGITDPLARIELGETLMGVDDLLVRADKVTATVRERISR</sequence>
<dbReference type="RefSeq" id="WP_349300093.1">
    <property type="nucleotide sequence ID" value="NZ_JBEDNQ010000009.1"/>
</dbReference>
<keyword evidence="3" id="KW-1185">Reference proteome</keyword>
<dbReference type="InterPro" id="IPR007044">
    <property type="entry name" value="Cyclodeamin/CycHdrlase"/>
</dbReference>